<dbReference type="InterPro" id="IPR001810">
    <property type="entry name" value="F-box_dom"/>
</dbReference>
<sequence length="400" mass="45040">MFSRHSVLQSTDILPVIFEHLDQADLARTLRVCRLWNQWSDVLWSSLPTLTPMLHLLFPFMFTDADDKYVRGVPLYQMDRQKLFKINRTVQHLDASLCSSKSLFEGYNPDIPRLLLDLCEPETALFPRLLSLKTDCRNDAEVLGVFPLLSPSLRSLEIVIHHSATDYMHELLEGIQSNLKNLENLSISYCPAPTVTSGEHAVDHSAHREPDSYFYFPTIAPSLPRSLKTLRVPSVCASIDSLFSISRLPLLESLAFTGKWEMDMHEEEWSEFEASSFPELSRLLVSDCSIPAAIGILSVIPESTPLSEVDIGLFEMNAEFPELCTTLARFRSSIRSISINQVGGDSSPIVVQEISEALTSCSKLERLTLNVPIKLSDVEFGALMDRLPRACTVCIREHQI</sequence>
<dbReference type="SUPFAM" id="SSF52047">
    <property type="entry name" value="RNI-like"/>
    <property type="match status" value="1"/>
</dbReference>
<evidence type="ECO:0000313" key="3">
    <source>
        <dbReference type="Proteomes" id="UP000663888"/>
    </source>
</evidence>
<dbReference type="AlphaFoldDB" id="A0A8H3H3Q0"/>
<dbReference type="Proteomes" id="UP000663888">
    <property type="component" value="Unassembled WGS sequence"/>
</dbReference>
<gene>
    <name evidence="2" type="ORF">RDB_LOCUS126471</name>
</gene>
<evidence type="ECO:0000259" key="1">
    <source>
        <dbReference type="Pfam" id="PF12937"/>
    </source>
</evidence>
<name>A0A8H3H3Q0_9AGAM</name>
<dbReference type="Pfam" id="PF12937">
    <property type="entry name" value="F-box-like"/>
    <property type="match status" value="1"/>
</dbReference>
<dbReference type="EMBL" id="CAJMWX010001341">
    <property type="protein sequence ID" value="CAE6482258.1"/>
    <property type="molecule type" value="Genomic_DNA"/>
</dbReference>
<protein>
    <recommendedName>
        <fullName evidence="1">F-box domain-containing protein</fullName>
    </recommendedName>
</protein>
<dbReference type="InterPro" id="IPR036047">
    <property type="entry name" value="F-box-like_dom_sf"/>
</dbReference>
<dbReference type="InterPro" id="IPR032675">
    <property type="entry name" value="LRR_dom_sf"/>
</dbReference>
<comment type="caution">
    <text evidence="2">The sequence shown here is derived from an EMBL/GenBank/DDBJ whole genome shotgun (WGS) entry which is preliminary data.</text>
</comment>
<feature type="domain" description="F-box" evidence="1">
    <location>
        <begin position="12"/>
        <end position="46"/>
    </location>
</feature>
<dbReference type="SUPFAM" id="SSF81383">
    <property type="entry name" value="F-box domain"/>
    <property type="match status" value="1"/>
</dbReference>
<accession>A0A8H3H3Q0</accession>
<proteinExistence type="predicted"/>
<dbReference type="Gene3D" id="3.80.10.10">
    <property type="entry name" value="Ribonuclease Inhibitor"/>
    <property type="match status" value="1"/>
</dbReference>
<evidence type="ECO:0000313" key="2">
    <source>
        <dbReference type="EMBL" id="CAE6482258.1"/>
    </source>
</evidence>
<reference evidence="2" key="1">
    <citation type="submission" date="2021-01" db="EMBL/GenBank/DDBJ databases">
        <authorList>
            <person name="Kaushik A."/>
        </authorList>
    </citation>
    <scope>NUCLEOTIDE SEQUENCE</scope>
    <source>
        <strain evidence="2">AG4-R118</strain>
    </source>
</reference>
<organism evidence="2 3">
    <name type="scientific">Rhizoctonia solani</name>
    <dbReference type="NCBI Taxonomy" id="456999"/>
    <lineage>
        <taxon>Eukaryota</taxon>
        <taxon>Fungi</taxon>
        <taxon>Dikarya</taxon>
        <taxon>Basidiomycota</taxon>
        <taxon>Agaricomycotina</taxon>
        <taxon>Agaricomycetes</taxon>
        <taxon>Cantharellales</taxon>
        <taxon>Ceratobasidiaceae</taxon>
        <taxon>Rhizoctonia</taxon>
    </lineage>
</organism>